<keyword evidence="2" id="KW-1185">Reference proteome</keyword>
<feature type="non-terminal residue" evidence="1">
    <location>
        <position position="1"/>
    </location>
</feature>
<evidence type="ECO:0000313" key="2">
    <source>
        <dbReference type="Proteomes" id="UP000685013"/>
    </source>
</evidence>
<gene>
    <name evidence="1" type="ORF">SDJN03_27842</name>
</gene>
<organism evidence="1 2">
    <name type="scientific">Cucurbita argyrosperma subsp. sororia</name>
    <dbReference type="NCBI Taxonomy" id="37648"/>
    <lineage>
        <taxon>Eukaryota</taxon>
        <taxon>Viridiplantae</taxon>
        <taxon>Streptophyta</taxon>
        <taxon>Embryophyta</taxon>
        <taxon>Tracheophyta</taxon>
        <taxon>Spermatophyta</taxon>
        <taxon>Magnoliopsida</taxon>
        <taxon>eudicotyledons</taxon>
        <taxon>Gunneridae</taxon>
        <taxon>Pentapetalae</taxon>
        <taxon>rosids</taxon>
        <taxon>fabids</taxon>
        <taxon>Cucurbitales</taxon>
        <taxon>Cucurbitaceae</taxon>
        <taxon>Cucurbiteae</taxon>
        <taxon>Cucurbita</taxon>
    </lineage>
</organism>
<name>A0AAV6M3K6_9ROSI</name>
<dbReference type="AlphaFoldDB" id="A0AAV6M3K6"/>
<proteinExistence type="predicted"/>
<sequence>MEVPVINRLGGLDSDMASLHNPSLLPQIFASRSGFQTISQSLHLWQWSAVIIALLATFSGVINRIKLLLVVFRRQKRLLQEIVDDSDSDGDFSLDDSASSVSSWSEFEEDDADETESLSSRSWDLSDRDFLVRGSDYFLNDSETKRTLRFRHRSSFDTQDDGNNNNQFSWAELTGGKSVVKLWDNLSFQFNHRPSDEGISGNSSINLWDTRVGSQMPALIADWKSMTGKVSGVKFTGDRKVYISNEEARRITVGDVRNVKSPLENLTAADAETWFDADTPFEKLHERRGQGINQRTRSEQGTITVLLRHNRGGIIVVGRRFVGVGGRAAGEALDERHEVLGLRVDDLGGMGVDNDRAAELGRGRGLSDGTRMFVEEEGRWARAVDVAGLGWAHGGMGRRGF</sequence>
<protein>
    <submittedName>
        <fullName evidence="1">Uncharacterized protein</fullName>
    </submittedName>
</protein>
<dbReference type="Proteomes" id="UP000685013">
    <property type="component" value="Chromosome 18"/>
</dbReference>
<dbReference type="PANTHER" id="PTHR36715">
    <property type="entry name" value="BNAANNG41370D PROTEIN"/>
    <property type="match status" value="1"/>
</dbReference>
<accession>A0AAV6M3K6</accession>
<dbReference type="EMBL" id="JAGKQH010000018">
    <property type="protein sequence ID" value="KAG6573955.1"/>
    <property type="molecule type" value="Genomic_DNA"/>
</dbReference>
<dbReference type="PANTHER" id="PTHR36715:SF1">
    <property type="entry name" value="PROTEIN, PUTATIVE-RELATED"/>
    <property type="match status" value="1"/>
</dbReference>
<comment type="caution">
    <text evidence="1">The sequence shown here is derived from an EMBL/GenBank/DDBJ whole genome shotgun (WGS) entry which is preliminary data.</text>
</comment>
<evidence type="ECO:0000313" key="1">
    <source>
        <dbReference type="EMBL" id="KAG6573955.1"/>
    </source>
</evidence>
<reference evidence="1 2" key="1">
    <citation type="journal article" date="2021" name="Hortic Res">
        <title>The domestication of Cucurbita argyrosperma as revealed by the genome of its wild relative.</title>
        <authorList>
            <person name="Barrera-Redondo J."/>
            <person name="Sanchez-de la Vega G."/>
            <person name="Aguirre-Liguori J.A."/>
            <person name="Castellanos-Morales G."/>
            <person name="Gutierrez-Guerrero Y.T."/>
            <person name="Aguirre-Dugua X."/>
            <person name="Aguirre-Planter E."/>
            <person name="Tenaillon M.I."/>
            <person name="Lira-Saade R."/>
            <person name="Eguiarte L.E."/>
        </authorList>
    </citation>
    <scope>NUCLEOTIDE SEQUENCE [LARGE SCALE GENOMIC DNA]</scope>
    <source>
        <strain evidence="1">JBR-2021</strain>
    </source>
</reference>